<dbReference type="RefSeq" id="WP_262432322.1">
    <property type="nucleotide sequence ID" value="NZ_JACRTE010000011.1"/>
</dbReference>
<dbReference type="Proteomes" id="UP000647416">
    <property type="component" value="Unassembled WGS sequence"/>
</dbReference>
<dbReference type="InterPro" id="IPR050855">
    <property type="entry name" value="NDM-1-like"/>
</dbReference>
<feature type="region of interest" description="Disordered" evidence="1">
    <location>
        <begin position="255"/>
        <end position="287"/>
    </location>
</feature>
<name>A0A926FDX5_9FIRM</name>
<dbReference type="InterPro" id="IPR036866">
    <property type="entry name" value="RibonucZ/Hydroxyglut_hydro"/>
</dbReference>
<comment type="caution">
    <text evidence="3">The sequence shown here is derived from an EMBL/GenBank/DDBJ whole genome shotgun (WGS) entry which is preliminary data.</text>
</comment>
<accession>A0A926FDX5</accession>
<sequence>MSKKATEFQRVAMSRIYRGKEIFKPLNTGWIDENVACVREWVANIFFYRKGETTIMIDAGYNYDRLAEKMGWLGIDAKSIRHILITHQDTDHVGAVEADGLGLFKKAKLYIGEIENRYLTGEVRRRVMHRLYKLPQVTINNKKQLLKDGETFKIGDIKIHAFLVPGHTWGHMVYLIDDKYLFTGDTIWFGSDGGYSFISALAESNKLAVRSLGILEQKMKKMCVKPLFITGHTGFTDNFEFAFAHKEKLCSPFKKKVHDPSAPYDAYDESDDTEENAKNGFLKAAGK</sequence>
<keyword evidence="4" id="KW-1185">Reference proteome</keyword>
<evidence type="ECO:0000256" key="1">
    <source>
        <dbReference type="SAM" id="MobiDB-lite"/>
    </source>
</evidence>
<proteinExistence type="predicted"/>
<dbReference type="AlphaFoldDB" id="A0A926FDX5"/>
<feature type="domain" description="Metallo-beta-lactamase" evidence="2">
    <location>
        <begin position="42"/>
        <end position="232"/>
    </location>
</feature>
<evidence type="ECO:0000313" key="3">
    <source>
        <dbReference type="EMBL" id="MBC8596947.1"/>
    </source>
</evidence>
<dbReference type="PANTHER" id="PTHR42951:SF4">
    <property type="entry name" value="ACYL-COENZYME A THIOESTERASE MBLAC2"/>
    <property type="match status" value="1"/>
</dbReference>
<dbReference type="InterPro" id="IPR001279">
    <property type="entry name" value="Metallo-B-lactamas"/>
</dbReference>
<dbReference type="SUPFAM" id="SSF56281">
    <property type="entry name" value="Metallo-hydrolase/oxidoreductase"/>
    <property type="match status" value="1"/>
</dbReference>
<reference evidence="3" key="1">
    <citation type="submission" date="2020-08" db="EMBL/GenBank/DDBJ databases">
        <title>Genome public.</title>
        <authorList>
            <person name="Liu C."/>
            <person name="Sun Q."/>
        </authorList>
    </citation>
    <scope>NUCLEOTIDE SEQUENCE</scope>
    <source>
        <strain evidence="3">NSJ-50</strain>
    </source>
</reference>
<dbReference type="Gene3D" id="3.60.15.10">
    <property type="entry name" value="Ribonuclease Z/Hydroxyacylglutathione hydrolase-like"/>
    <property type="match status" value="1"/>
</dbReference>
<protein>
    <submittedName>
        <fullName evidence="3">MBL fold metallo-hydrolase</fullName>
    </submittedName>
</protein>
<evidence type="ECO:0000259" key="2">
    <source>
        <dbReference type="SMART" id="SM00849"/>
    </source>
</evidence>
<dbReference type="CDD" id="cd06262">
    <property type="entry name" value="metallo-hydrolase-like_MBL-fold"/>
    <property type="match status" value="1"/>
</dbReference>
<dbReference type="SMART" id="SM00849">
    <property type="entry name" value="Lactamase_B"/>
    <property type="match status" value="1"/>
</dbReference>
<dbReference type="PANTHER" id="PTHR42951">
    <property type="entry name" value="METALLO-BETA-LACTAMASE DOMAIN-CONTAINING"/>
    <property type="match status" value="1"/>
</dbReference>
<gene>
    <name evidence="3" type="ORF">H8706_08710</name>
</gene>
<dbReference type="Pfam" id="PF00753">
    <property type="entry name" value="Lactamase_B"/>
    <property type="match status" value="1"/>
</dbReference>
<evidence type="ECO:0000313" key="4">
    <source>
        <dbReference type="Proteomes" id="UP000647416"/>
    </source>
</evidence>
<dbReference type="EMBL" id="JACRTE010000011">
    <property type="protein sequence ID" value="MBC8596947.1"/>
    <property type="molecule type" value="Genomic_DNA"/>
</dbReference>
<organism evidence="3 4">
    <name type="scientific">Qingrenia yutianensis</name>
    <dbReference type="NCBI Taxonomy" id="2763676"/>
    <lineage>
        <taxon>Bacteria</taxon>
        <taxon>Bacillati</taxon>
        <taxon>Bacillota</taxon>
        <taxon>Clostridia</taxon>
        <taxon>Eubacteriales</taxon>
        <taxon>Oscillospiraceae</taxon>
        <taxon>Qingrenia</taxon>
    </lineage>
</organism>